<feature type="repeat" description="WD" evidence="3">
    <location>
        <begin position="1236"/>
        <end position="1277"/>
    </location>
</feature>
<feature type="region of interest" description="Disordered" evidence="4">
    <location>
        <begin position="1504"/>
        <end position="1524"/>
    </location>
</feature>
<feature type="domain" description="Arm-like repeat" evidence="6">
    <location>
        <begin position="208"/>
        <end position="592"/>
    </location>
</feature>
<evidence type="ECO:0000313" key="7">
    <source>
        <dbReference type="EMBL" id="KAG0310117.1"/>
    </source>
</evidence>
<dbReference type="SMART" id="SM00320">
    <property type="entry name" value="WD40"/>
    <property type="match status" value="11"/>
</dbReference>
<protein>
    <recommendedName>
        <fullName evidence="9">WD40 repeat-like protein</fullName>
    </recommendedName>
</protein>
<dbReference type="Pfam" id="PF23948">
    <property type="entry name" value="ARM_5"/>
    <property type="match status" value="1"/>
</dbReference>
<dbReference type="SUPFAM" id="SSF52540">
    <property type="entry name" value="P-loop containing nucleoside triphosphate hydrolases"/>
    <property type="match status" value="1"/>
</dbReference>
<keyword evidence="1 3" id="KW-0853">WD repeat</keyword>
<dbReference type="Proteomes" id="UP000823405">
    <property type="component" value="Unassembled WGS sequence"/>
</dbReference>
<comment type="caution">
    <text evidence="7">The sequence shown here is derived from an EMBL/GenBank/DDBJ whole genome shotgun (WGS) entry which is preliminary data.</text>
</comment>
<feature type="repeat" description="WD" evidence="3">
    <location>
        <begin position="1658"/>
        <end position="1689"/>
    </location>
</feature>
<feature type="repeat" description="WD" evidence="3">
    <location>
        <begin position="1278"/>
        <end position="1319"/>
    </location>
</feature>
<dbReference type="SUPFAM" id="SSF50978">
    <property type="entry name" value="WD40 repeat-like"/>
    <property type="match status" value="2"/>
</dbReference>
<name>A0A9P6R2N5_9FUNG</name>
<feature type="compositionally biased region" description="Polar residues" evidence="4">
    <location>
        <begin position="32"/>
        <end position="42"/>
    </location>
</feature>
<dbReference type="PROSITE" id="PS50294">
    <property type="entry name" value="WD_REPEATS_REGION"/>
    <property type="match status" value="5"/>
</dbReference>
<dbReference type="InterPro" id="IPR015943">
    <property type="entry name" value="WD40/YVTN_repeat-like_dom_sf"/>
</dbReference>
<dbReference type="Pfam" id="PF00805">
    <property type="entry name" value="Pentapeptide"/>
    <property type="match status" value="1"/>
</dbReference>
<dbReference type="OrthoDB" id="2362889at2759"/>
<dbReference type="PANTHER" id="PTHR19879:SF9">
    <property type="entry name" value="TRANSCRIPTION INITIATION FACTOR TFIID SUBUNIT 5"/>
    <property type="match status" value="1"/>
</dbReference>
<dbReference type="PRINTS" id="PR00320">
    <property type="entry name" value="GPROTEINBRPT"/>
</dbReference>
<feature type="region of interest" description="Disordered" evidence="4">
    <location>
        <begin position="32"/>
        <end position="108"/>
    </location>
</feature>
<feature type="domain" description="NACHT" evidence="5">
    <location>
        <begin position="662"/>
        <end position="822"/>
    </location>
</feature>
<gene>
    <name evidence="7" type="ORF">BGZ97_012790</name>
</gene>
<dbReference type="Gene3D" id="2.160.20.80">
    <property type="entry name" value="E3 ubiquitin-protein ligase SopA"/>
    <property type="match status" value="1"/>
</dbReference>
<feature type="repeat" description="WD" evidence="3">
    <location>
        <begin position="1362"/>
        <end position="1403"/>
    </location>
</feature>
<dbReference type="EMBL" id="JAAAIN010000881">
    <property type="protein sequence ID" value="KAG0310117.1"/>
    <property type="molecule type" value="Genomic_DNA"/>
</dbReference>
<dbReference type="Pfam" id="PF05729">
    <property type="entry name" value="NACHT"/>
    <property type="match status" value="1"/>
</dbReference>
<evidence type="ECO:0000256" key="2">
    <source>
        <dbReference type="ARBA" id="ARBA00022737"/>
    </source>
</evidence>
<feature type="repeat" description="WD" evidence="3">
    <location>
        <begin position="1404"/>
        <end position="1439"/>
    </location>
</feature>
<evidence type="ECO:0000259" key="5">
    <source>
        <dbReference type="Pfam" id="PF05729"/>
    </source>
</evidence>
<proteinExistence type="predicted"/>
<keyword evidence="2" id="KW-0677">Repeat</keyword>
<dbReference type="InterPro" id="IPR007111">
    <property type="entry name" value="NACHT_NTPase"/>
</dbReference>
<organism evidence="7 8">
    <name type="scientific">Linnemannia gamsii</name>
    <dbReference type="NCBI Taxonomy" id="64522"/>
    <lineage>
        <taxon>Eukaryota</taxon>
        <taxon>Fungi</taxon>
        <taxon>Fungi incertae sedis</taxon>
        <taxon>Mucoromycota</taxon>
        <taxon>Mortierellomycotina</taxon>
        <taxon>Mortierellomycetes</taxon>
        <taxon>Mortierellales</taxon>
        <taxon>Mortierellaceae</taxon>
        <taxon>Linnemannia</taxon>
    </lineage>
</organism>
<dbReference type="InterPro" id="IPR019775">
    <property type="entry name" value="WD40_repeat_CS"/>
</dbReference>
<evidence type="ECO:0000256" key="4">
    <source>
        <dbReference type="SAM" id="MobiDB-lite"/>
    </source>
</evidence>
<dbReference type="InterPro" id="IPR056251">
    <property type="entry name" value="Arm_rpt_dom"/>
</dbReference>
<dbReference type="PROSITE" id="PS00678">
    <property type="entry name" value="WD_REPEATS_1"/>
    <property type="match status" value="2"/>
</dbReference>
<dbReference type="InterPro" id="IPR001680">
    <property type="entry name" value="WD40_rpt"/>
</dbReference>
<dbReference type="SUPFAM" id="SSF141571">
    <property type="entry name" value="Pentapeptide repeat-like"/>
    <property type="match status" value="1"/>
</dbReference>
<dbReference type="InterPro" id="IPR001646">
    <property type="entry name" value="5peptide_repeat"/>
</dbReference>
<dbReference type="Gene3D" id="3.40.50.300">
    <property type="entry name" value="P-loop containing nucleotide triphosphate hydrolases"/>
    <property type="match status" value="1"/>
</dbReference>
<dbReference type="PANTHER" id="PTHR19879">
    <property type="entry name" value="TRANSCRIPTION INITIATION FACTOR TFIID"/>
    <property type="match status" value="1"/>
</dbReference>
<dbReference type="InterPro" id="IPR020472">
    <property type="entry name" value="WD40_PAC1"/>
</dbReference>
<dbReference type="Pfam" id="PF00400">
    <property type="entry name" value="WD40"/>
    <property type="match status" value="8"/>
</dbReference>
<evidence type="ECO:0000256" key="3">
    <source>
        <dbReference type="PROSITE-ProRule" id="PRU00221"/>
    </source>
</evidence>
<keyword evidence="8" id="KW-1185">Reference proteome</keyword>
<reference evidence="7" key="1">
    <citation type="journal article" date="2020" name="Fungal Divers.">
        <title>Resolving the Mortierellaceae phylogeny through synthesis of multi-gene phylogenetics and phylogenomics.</title>
        <authorList>
            <person name="Vandepol N."/>
            <person name="Liber J."/>
            <person name="Desiro A."/>
            <person name="Na H."/>
            <person name="Kennedy M."/>
            <person name="Barry K."/>
            <person name="Grigoriev I.V."/>
            <person name="Miller A.N."/>
            <person name="O'Donnell K."/>
            <person name="Stajich J.E."/>
            <person name="Bonito G."/>
        </authorList>
    </citation>
    <scope>NUCLEOTIDE SEQUENCE</scope>
    <source>
        <strain evidence="7">NVP60</strain>
    </source>
</reference>
<dbReference type="InterPro" id="IPR027417">
    <property type="entry name" value="P-loop_NTPase"/>
</dbReference>
<accession>A0A9P6R2N5</accession>
<dbReference type="InterPro" id="IPR036322">
    <property type="entry name" value="WD40_repeat_dom_sf"/>
</dbReference>
<feature type="compositionally biased region" description="Polar residues" evidence="4">
    <location>
        <begin position="86"/>
        <end position="100"/>
    </location>
</feature>
<evidence type="ECO:0000313" key="8">
    <source>
        <dbReference type="Proteomes" id="UP000823405"/>
    </source>
</evidence>
<evidence type="ECO:0000259" key="6">
    <source>
        <dbReference type="Pfam" id="PF23948"/>
    </source>
</evidence>
<feature type="repeat" description="WD" evidence="3">
    <location>
        <begin position="1194"/>
        <end position="1235"/>
    </location>
</feature>
<sequence>MAAVKPTRTLKSRSIGHGLAAIYVEQGNLASVASQTRPSTPELSDKDKSTSSPGVRKRDIIPNLIRSLIPNPKVRSQKGSPRADTNRLSTDSTNSSNHRLSSVDGEDTNEVERAVFSTFIKNPDSNGRISAQSTKLRMDVFSQNIPPPTVRIALPKLHARIDSTPQLALCIGLLHKQHNTNNQQAALFSYVTSMNAAAELEWVNAIKQDHIEQNQIRSLGVRMVVEEFQLDPFKDSVMLAELVLLGPVLDNQTFRSLLESAITAFERCALLNVDLLQGLVQLVQYAPSESLVSDDVITIFRILRLRLQDVHQHSLEHAFHITRAVSRLLDVVVAEHKVEGLDRIVEQEPLSGILTGLQGNSNPYLMYQACYAFQALQYAPDDESPLQAVLRHSGVVGGSVNISNDFKLDLGAVLNGLGNMRQATVSTTDPGGPVCEGVCSLMESGRRVLGSLRYGVDEGQKRPWYVAILAANALSRSGQLKELNQLICTAPCRRDPLFQWGICQLLGDIASDEIWESTVRQQAIDLLEELYKNDAEWGQDDSVQSWMLNIVYQLGTVDDHALSTSASTLLKDMLRTQGTTSRLPYPRRNRLPLPPSSPLLTRALAIPDVKLDLHRLRLQRFEDYKGGIFISPFAKPGLKAKDDDLFHLLDRVQEFLESKRQVMLVLGDSGAGKSTFNRHLEHRLWADYKPGDPIPLYINLPDIDRPDQDMIAKQLRSHDFSDDQIQELKFYHQFIIICDGYDESQQLVNLHRANLLNQPRQWNTKMIISCRTQFLGPTYFDLFKPQPDDRYSTISQDLFQEAVIAPFSKDQIREYLDHYVQDPESALSFQDTPVWSIEEFMDKLTGIPNLMDLVKNPFLLTLALKVLPALVSSHKDLASIHITRVGLYDLSIEQGLESSKLRLETRTLTPEELEAFGALVAGGFVRRGIDYLRRLADAIFQEQDGNSMVQYDHQNDRYTWKADFFGPDPEVKLLRDSCPLTYTGSKHRFVHRSILEHCFSCVIYTPAWIGKHFDPQDDMDSFAFQVLNAGSPLFERNFLEEPSIIQFLCDRVKAHPDFEQQLRDVIEQSRTDSNAAIAATNAITILVKAGVSFHGADLRGVKIPGADLSDGQFDSVHFQDADLRGVKFSRSWMRQMDLSGAQLEGAEFGELPYLVEESFVNACAYSPDGQMFGAALSDGCLAIYNTSTWTRIHYIQQFGQVHDIHFSPDNQRWVSSGDGYTIRLWDCTSGEEVLVMKGHKYDLNSIVFSPCGTRIASASSDRTVRLWNSQTGECLFVLVGHTRCVNSVKFSPDGRQLISCSMDGTIRFWSQETGEPGVVLGSLLDAVYSMAYSPDGRRIASGHKMGALVLWNTLTKEPGPILRGHTKTVTHVTFSADGQLIASSSDDKTIRLWDAPTGVLMSILTAHKEHVRAVTFSPNDLQLASGGLDSKVRLWDVKTCLSSVEVPGQTTNVLKLGYSLDGQTILSHSRHTVRQWNSETGVDGSVVFDFQDILSIGTKEFPPDGNQVANGSRDRDIRKNGRKNGGAITGGWSEKVDVMSYSPCCRWVAFSDWDNVVRLKDFNDPEHFHTLLELNRSVKTTIGAIAFSGTGHLLVIGSWNGRVWLVDPQTSELLASSRPIKERILVATFSPNGQQLALGSDSSIYLWDLQSKTPRIKLRGHSDITISLAYSPCSQWLASGSEDNTVRLWHRQQPLAEKEHWSCVSVLGGFFGAVHDVVWNPVTPMEFVTACKDGSIRVWRVTNDDGGDGVLVKMLWGSNIRTLCALDLVFKDAIGLSAADQRLLTQRGAVVDPTLVSKVGGASAGTLFFEEEEDDGNDETSELLSSTDEVSDEDLTSARGGARACYVSKKEDAPDYSNQG</sequence>
<dbReference type="Gene3D" id="2.130.10.10">
    <property type="entry name" value="YVTN repeat-like/Quinoprotein amine dehydrogenase"/>
    <property type="match status" value="4"/>
</dbReference>
<dbReference type="PROSITE" id="PS50082">
    <property type="entry name" value="WD_REPEATS_2"/>
    <property type="match status" value="6"/>
</dbReference>
<evidence type="ECO:0000256" key="1">
    <source>
        <dbReference type="ARBA" id="ARBA00022574"/>
    </source>
</evidence>
<evidence type="ECO:0008006" key="9">
    <source>
        <dbReference type="Google" id="ProtNLM"/>
    </source>
</evidence>
<feature type="region of interest" description="Disordered" evidence="4">
    <location>
        <begin position="1812"/>
        <end position="1841"/>
    </location>
</feature>
<feature type="compositionally biased region" description="Acidic residues" evidence="4">
    <location>
        <begin position="1812"/>
        <end position="1821"/>
    </location>
</feature>
<dbReference type="CDD" id="cd00200">
    <property type="entry name" value="WD40"/>
    <property type="match status" value="1"/>
</dbReference>